<proteinExistence type="predicted"/>
<organism evidence="1 2">
    <name type="scientific">Mytilus galloprovincialis</name>
    <name type="common">Mediterranean mussel</name>
    <dbReference type="NCBI Taxonomy" id="29158"/>
    <lineage>
        <taxon>Eukaryota</taxon>
        <taxon>Metazoa</taxon>
        <taxon>Spiralia</taxon>
        <taxon>Lophotrochozoa</taxon>
        <taxon>Mollusca</taxon>
        <taxon>Bivalvia</taxon>
        <taxon>Autobranchia</taxon>
        <taxon>Pteriomorphia</taxon>
        <taxon>Mytilida</taxon>
        <taxon>Mytiloidea</taxon>
        <taxon>Mytilidae</taxon>
        <taxon>Mytilinae</taxon>
        <taxon>Mytilus</taxon>
    </lineage>
</organism>
<comment type="caution">
    <text evidence="1">The sequence shown here is derived from an EMBL/GenBank/DDBJ whole genome shotgun (WGS) entry which is preliminary data.</text>
</comment>
<name>A0A8B6G512_MYTGA</name>
<accession>A0A8B6G512</accession>
<sequence>MEMPRKKIDLSEEVQAVISLLERNECSIEQQQLVRAIGKCQTRAIYKNSKNVGGKFNDDEYLESLNVTVEDMEH</sequence>
<reference evidence="1" key="1">
    <citation type="submission" date="2018-11" db="EMBL/GenBank/DDBJ databases">
        <authorList>
            <person name="Alioto T."/>
            <person name="Alioto T."/>
        </authorList>
    </citation>
    <scope>NUCLEOTIDE SEQUENCE</scope>
</reference>
<evidence type="ECO:0000313" key="1">
    <source>
        <dbReference type="EMBL" id="VDI58765.1"/>
    </source>
</evidence>
<dbReference type="EMBL" id="UYJE01007880">
    <property type="protein sequence ID" value="VDI58765.1"/>
    <property type="molecule type" value="Genomic_DNA"/>
</dbReference>
<protein>
    <submittedName>
        <fullName evidence="1">Uncharacterized protein</fullName>
    </submittedName>
</protein>
<dbReference type="Proteomes" id="UP000596742">
    <property type="component" value="Unassembled WGS sequence"/>
</dbReference>
<keyword evidence="2" id="KW-1185">Reference proteome</keyword>
<evidence type="ECO:0000313" key="2">
    <source>
        <dbReference type="Proteomes" id="UP000596742"/>
    </source>
</evidence>
<gene>
    <name evidence="1" type="ORF">MGAL_10B054476</name>
</gene>
<dbReference type="AlphaFoldDB" id="A0A8B6G512"/>